<evidence type="ECO:0000313" key="2">
    <source>
        <dbReference type="Proteomes" id="UP001165205"/>
    </source>
</evidence>
<reference evidence="1" key="1">
    <citation type="submission" date="2023-04" db="EMBL/GenBank/DDBJ databases">
        <title>Aspergillus oryzae NBRC 4228.</title>
        <authorList>
            <person name="Ichikawa N."/>
            <person name="Sato H."/>
            <person name="Tonouchi N."/>
        </authorList>
    </citation>
    <scope>NUCLEOTIDE SEQUENCE</scope>
    <source>
        <strain evidence="1">NBRC 4228</strain>
    </source>
</reference>
<proteinExistence type="predicted"/>
<comment type="caution">
    <text evidence="1">The sequence shown here is derived from an EMBL/GenBank/DDBJ whole genome shotgun (WGS) entry which is preliminary data.</text>
</comment>
<name>A0AAN4YX08_ASPOZ</name>
<organism evidence="1 2">
    <name type="scientific">Aspergillus oryzae</name>
    <name type="common">Yellow koji mold</name>
    <dbReference type="NCBI Taxonomy" id="5062"/>
    <lineage>
        <taxon>Eukaryota</taxon>
        <taxon>Fungi</taxon>
        <taxon>Dikarya</taxon>
        <taxon>Ascomycota</taxon>
        <taxon>Pezizomycotina</taxon>
        <taxon>Eurotiomycetes</taxon>
        <taxon>Eurotiomycetidae</taxon>
        <taxon>Eurotiales</taxon>
        <taxon>Aspergillaceae</taxon>
        <taxon>Aspergillus</taxon>
        <taxon>Aspergillus subgen. Circumdati</taxon>
    </lineage>
</organism>
<dbReference type="Proteomes" id="UP001165205">
    <property type="component" value="Unassembled WGS sequence"/>
</dbReference>
<gene>
    <name evidence="1" type="ORF">Aory04_001040200</name>
</gene>
<evidence type="ECO:0000313" key="1">
    <source>
        <dbReference type="EMBL" id="GMG35150.1"/>
    </source>
</evidence>
<sequence length="304" mass="34110">MPDKDTLQPLASFLLCSTEPVSFILGLGVTMVLSRQKLSSSRKHLAQPVYAQALHSLVTKNIQCDEQIILFITACAAKEALYLEAAENKEMTILQRFFSKVILIDTFPLQSISELWSYTSLRCRGVDHRLSMRHVFPALINIWLSLHDIEALATLALTMKAPILPDIGHALGKRFPLTINHFDMLLRDLWAQSSPNQNSFIVDQVFMLYRQIAMVLHGLEKALSAREPSLFYRSTDILRQSSGDVIAFMERTVNPWFSSESTDKDNLFISVGINQFCEPQIVGYGGKSYARGVQSEGATEILPG</sequence>
<accession>A0AAN4YX08</accession>
<dbReference type="AlphaFoldDB" id="A0AAN4YX08"/>
<dbReference type="EMBL" id="BSYA01000159">
    <property type="protein sequence ID" value="GMG35150.1"/>
    <property type="molecule type" value="Genomic_DNA"/>
</dbReference>
<protein>
    <submittedName>
        <fullName evidence="1">Unnamed protein product</fullName>
    </submittedName>
</protein>